<organism evidence="2 3">
    <name type="scientific">Aspergillus leporis</name>
    <dbReference type="NCBI Taxonomy" id="41062"/>
    <lineage>
        <taxon>Eukaryota</taxon>
        <taxon>Fungi</taxon>
        <taxon>Dikarya</taxon>
        <taxon>Ascomycota</taxon>
        <taxon>Pezizomycotina</taxon>
        <taxon>Eurotiomycetes</taxon>
        <taxon>Eurotiomycetidae</taxon>
        <taxon>Eurotiales</taxon>
        <taxon>Aspergillaceae</taxon>
        <taxon>Aspergillus</taxon>
        <taxon>Aspergillus subgen. Circumdati</taxon>
    </lineage>
</organism>
<dbReference type="OrthoDB" id="4369471at2759"/>
<dbReference type="Proteomes" id="UP000326565">
    <property type="component" value="Unassembled WGS sequence"/>
</dbReference>
<evidence type="ECO:0000256" key="1">
    <source>
        <dbReference type="SAM" id="Coils"/>
    </source>
</evidence>
<keyword evidence="3" id="KW-1185">Reference proteome</keyword>
<gene>
    <name evidence="2" type="ORF">BDV29DRAFT_161470</name>
</gene>
<proteinExistence type="predicted"/>
<protein>
    <submittedName>
        <fullName evidence="2">Uncharacterized protein</fullName>
    </submittedName>
</protein>
<reference evidence="2 3" key="1">
    <citation type="submission" date="2019-04" db="EMBL/GenBank/DDBJ databases">
        <title>Friends and foes A comparative genomics study of 23 Aspergillus species from section Flavi.</title>
        <authorList>
            <consortium name="DOE Joint Genome Institute"/>
            <person name="Kjaerbolling I."/>
            <person name="Vesth T."/>
            <person name="Frisvad J.C."/>
            <person name="Nybo J.L."/>
            <person name="Theobald S."/>
            <person name="Kildgaard S."/>
            <person name="Isbrandt T."/>
            <person name="Kuo A."/>
            <person name="Sato A."/>
            <person name="Lyhne E.K."/>
            <person name="Kogle M.E."/>
            <person name="Wiebenga A."/>
            <person name="Kun R.S."/>
            <person name="Lubbers R.J."/>
            <person name="Makela M.R."/>
            <person name="Barry K."/>
            <person name="Chovatia M."/>
            <person name="Clum A."/>
            <person name="Daum C."/>
            <person name="Haridas S."/>
            <person name="He G."/>
            <person name="LaButti K."/>
            <person name="Lipzen A."/>
            <person name="Mondo S."/>
            <person name="Riley R."/>
            <person name="Salamov A."/>
            <person name="Simmons B.A."/>
            <person name="Magnuson J.K."/>
            <person name="Henrissat B."/>
            <person name="Mortensen U.H."/>
            <person name="Larsen T.O."/>
            <person name="Devries R.P."/>
            <person name="Grigoriev I.V."/>
            <person name="Machida M."/>
            <person name="Baker S.E."/>
            <person name="Andersen M.R."/>
        </authorList>
    </citation>
    <scope>NUCLEOTIDE SEQUENCE [LARGE SCALE GENOMIC DNA]</scope>
    <source>
        <strain evidence="2 3">CBS 151.66</strain>
    </source>
</reference>
<accession>A0A5N5WNW0</accession>
<dbReference type="EMBL" id="ML732343">
    <property type="protein sequence ID" value="KAB8069387.1"/>
    <property type="molecule type" value="Genomic_DNA"/>
</dbReference>
<dbReference type="AlphaFoldDB" id="A0A5N5WNW0"/>
<keyword evidence="1" id="KW-0175">Coiled coil</keyword>
<sequence>MPFSDPVYTPGSCAMRLQNLEALSSASKSALLRSIANDISAVFICISKQLSHGTLSAKHTRPIHDFIKSIKKTELSGHVRLQRKVERHRQRERRWRAERKQVRKEIRDLMRHSEEICGRWKERLGKARGNINDATKELVVLRWKNELSKLQAERRMLLRGAADAIQAEPTQ</sequence>
<feature type="coiled-coil region" evidence="1">
    <location>
        <begin position="78"/>
        <end position="105"/>
    </location>
</feature>
<name>A0A5N5WNW0_9EURO</name>
<evidence type="ECO:0000313" key="2">
    <source>
        <dbReference type="EMBL" id="KAB8069387.1"/>
    </source>
</evidence>
<evidence type="ECO:0000313" key="3">
    <source>
        <dbReference type="Proteomes" id="UP000326565"/>
    </source>
</evidence>